<keyword evidence="2" id="KW-0732">Signal</keyword>
<dbReference type="Pfam" id="PF00722">
    <property type="entry name" value="Glyco_hydro_16"/>
    <property type="match status" value="1"/>
</dbReference>
<proteinExistence type="evidence at transcript level"/>
<organism evidence="4">
    <name type="scientific">Procambarus clarkii</name>
    <name type="common">Red swamp crayfish</name>
    <dbReference type="NCBI Taxonomy" id="6728"/>
    <lineage>
        <taxon>Eukaryota</taxon>
        <taxon>Metazoa</taxon>
        <taxon>Ecdysozoa</taxon>
        <taxon>Arthropoda</taxon>
        <taxon>Crustacea</taxon>
        <taxon>Multicrustacea</taxon>
        <taxon>Malacostraca</taxon>
        <taxon>Eumalacostraca</taxon>
        <taxon>Eucarida</taxon>
        <taxon>Decapoda</taxon>
        <taxon>Pleocyemata</taxon>
        <taxon>Astacidea</taxon>
        <taxon>Astacoidea</taxon>
        <taxon>Cambaridae</taxon>
        <taxon>Procambarus</taxon>
    </lineage>
</organism>
<reference evidence="4" key="2">
    <citation type="submission" date="2018-05" db="EMBL/GenBank/DDBJ databases">
        <authorList>
            <person name="Lanie J.A."/>
            <person name="Ng W.-L."/>
            <person name="Kazmierczak K.M."/>
            <person name="Andrzejewski T.M."/>
            <person name="Davidsen T.M."/>
            <person name="Wayne K.J."/>
            <person name="Tettelin H."/>
            <person name="Glass J.I."/>
            <person name="Rusch D."/>
            <person name="Podicherti R."/>
            <person name="Tsui H.-C.T."/>
            <person name="Winkler M.E."/>
        </authorList>
    </citation>
    <scope>NUCLEOTIDE SEQUENCE</scope>
</reference>
<dbReference type="SUPFAM" id="SSF49899">
    <property type="entry name" value="Concanavalin A-like lectins/glucanases"/>
    <property type="match status" value="1"/>
</dbReference>
<dbReference type="PANTHER" id="PTHR10963:SF55">
    <property type="entry name" value="GLYCOSIDE HYDROLASE FAMILY 16 PROTEIN"/>
    <property type="match status" value="1"/>
</dbReference>
<feature type="domain" description="GH16" evidence="3">
    <location>
        <begin position="16"/>
        <end position="368"/>
    </location>
</feature>
<dbReference type="InterPro" id="IPR050546">
    <property type="entry name" value="Glycosyl_Hydrlase_16"/>
</dbReference>
<accession>A0A2U9QW20</accession>
<feature type="signal peptide" evidence="2">
    <location>
        <begin position="1"/>
        <end position="18"/>
    </location>
</feature>
<dbReference type="AlphaFoldDB" id="A0A2U9QW20"/>
<dbReference type="Gene3D" id="2.60.120.200">
    <property type="match status" value="1"/>
</dbReference>
<dbReference type="OrthoDB" id="4781at2759"/>
<evidence type="ECO:0000259" key="3">
    <source>
        <dbReference type="PROSITE" id="PS51762"/>
    </source>
</evidence>
<comment type="similarity">
    <text evidence="1">Belongs to the glycosyl hydrolase 16 family.</text>
</comment>
<dbReference type="InterPro" id="IPR013320">
    <property type="entry name" value="ConA-like_dom_sf"/>
</dbReference>
<dbReference type="GO" id="GO:0004553">
    <property type="term" value="F:hydrolase activity, hydrolyzing O-glycosyl compounds"/>
    <property type="evidence" value="ECO:0007669"/>
    <property type="project" value="InterPro"/>
</dbReference>
<name>A0A2U9QW20_PROCL</name>
<dbReference type="CDD" id="cd08024">
    <property type="entry name" value="GH16_CCF"/>
    <property type="match status" value="1"/>
</dbReference>
<dbReference type="PROSITE" id="PS51762">
    <property type="entry name" value="GH16_2"/>
    <property type="match status" value="1"/>
</dbReference>
<dbReference type="KEGG" id="pcla:123764549"/>
<sequence>MTMRAALLFLLLASGALAADVVAPEDCTGFPCLIFNDEFDFLDHEVWEHEITMSGGGNWEFQMYINNRSISYTRDSTLFIRPDLTSNWQTTDFLSSGDVNLWGMNGRGDVCTGNSYYGCERVGNPVNIINPVISARLRTLENFAFKYGRIEVRAKLPRGDWLWPAIWLLPRYWPYGPWPASGEIDIMESRGNDDYSNLGNQYAATTFHWGPNWQTNLYERTHADYSANDGSYANSFHTWRMDWTKDNIQVFVDDQLQITVDPGTNFWEFGGFDNSLDNPWKAGSKMAPFDQKFYVVLNVAVGGVNGYFPDGVPSNPAKPWSNTSPQAFLDFWNARDSWLPSWENGEGRVSENAALQVDYVKVWKMESVEQ</sequence>
<evidence type="ECO:0000256" key="2">
    <source>
        <dbReference type="SAM" id="SignalP"/>
    </source>
</evidence>
<dbReference type="RefSeq" id="XP_069170702.1">
    <property type="nucleotide sequence ID" value="XM_069314601.1"/>
</dbReference>
<feature type="chain" id="PRO_5016022283" evidence="2">
    <location>
        <begin position="19"/>
        <end position="370"/>
    </location>
</feature>
<reference evidence="4" key="1">
    <citation type="journal article" date="2018" name="Fish Shellfish Immunol.">
        <title>Identification of a crustacean ?-1,3-glucanase related protein as a pattern recognition protein in antibacterial response.</title>
        <authorList>
            <person name="Chai L.Q."/>
            <person name="Meng J.H."/>
            <person name="Gao J."/>
            <person name="Xu Y.H."/>
            <person name="Wang X.W."/>
        </authorList>
    </citation>
    <scope>NUCLEOTIDE SEQUENCE</scope>
</reference>
<evidence type="ECO:0000256" key="1">
    <source>
        <dbReference type="ARBA" id="ARBA00006865"/>
    </source>
</evidence>
<dbReference type="GO" id="GO:0005975">
    <property type="term" value="P:carbohydrate metabolic process"/>
    <property type="evidence" value="ECO:0007669"/>
    <property type="project" value="InterPro"/>
</dbReference>
<dbReference type="PANTHER" id="PTHR10963">
    <property type="entry name" value="GLYCOSYL HYDROLASE-RELATED"/>
    <property type="match status" value="1"/>
</dbReference>
<dbReference type="EMBL" id="MH400308">
    <property type="protein sequence ID" value="AWU58821.1"/>
    <property type="molecule type" value="mRNA"/>
</dbReference>
<dbReference type="RefSeq" id="XP_069170701.1">
    <property type="nucleotide sequence ID" value="XM_069314600.1"/>
</dbReference>
<evidence type="ECO:0000313" key="4">
    <source>
        <dbReference type="EMBL" id="AWU58821.1"/>
    </source>
</evidence>
<dbReference type="InterPro" id="IPR000757">
    <property type="entry name" value="Beta-glucanase-like"/>
</dbReference>
<protein>
    <submittedName>
        <fullName evidence="4">Beta-1,3-glucanase related protein</fullName>
    </submittedName>
</protein>
<dbReference type="GeneID" id="123764549"/>